<keyword evidence="4" id="KW-0963">Cytoplasm</keyword>
<dbReference type="PROSITE" id="PS51867">
    <property type="entry name" value="ZF_RING_GID"/>
    <property type="match status" value="1"/>
</dbReference>
<reference evidence="14 15" key="1">
    <citation type="submission" date="2015-12" db="EMBL/GenBank/DDBJ databases">
        <title>The genome of Folsomia candida.</title>
        <authorList>
            <person name="Faddeeva A."/>
            <person name="Derks M.F."/>
            <person name="Anvar Y."/>
            <person name="Smit S."/>
            <person name="Van Straalen N."/>
            <person name="Roelofs D."/>
        </authorList>
    </citation>
    <scope>NUCLEOTIDE SEQUENCE [LARGE SCALE GENOMIC DNA]</scope>
    <source>
        <strain evidence="14 15">VU population</strain>
        <tissue evidence="14">Whole body</tissue>
    </source>
</reference>
<keyword evidence="6 10" id="KW-0863">Zinc-finger</keyword>
<evidence type="ECO:0000256" key="6">
    <source>
        <dbReference type="ARBA" id="ARBA00022771"/>
    </source>
</evidence>
<evidence type="ECO:0000256" key="8">
    <source>
        <dbReference type="ARBA" id="ARBA00023057"/>
    </source>
</evidence>
<evidence type="ECO:0000256" key="1">
    <source>
        <dbReference type="ARBA" id="ARBA00004109"/>
    </source>
</evidence>
<evidence type="ECO:0000256" key="4">
    <source>
        <dbReference type="ARBA" id="ARBA00022490"/>
    </source>
</evidence>
<gene>
    <name evidence="14" type="ORF">Fcan01_09966</name>
</gene>
<dbReference type="PROSITE" id="PS50897">
    <property type="entry name" value="CTLH"/>
    <property type="match status" value="1"/>
</dbReference>
<keyword evidence="15" id="KW-1185">Reference proteome</keyword>
<dbReference type="InterPro" id="IPR006594">
    <property type="entry name" value="LisH"/>
</dbReference>
<keyword evidence="8" id="KW-0265">Erythrocyte maturation</keyword>
<dbReference type="Proteomes" id="UP000198287">
    <property type="component" value="Unassembled WGS sequence"/>
</dbReference>
<sequence>MSTGSELKTLEHVPYEVLNKKFRATQKVLDREAAYVAQAGNEIEKLLADLPPISISPTVSTTAMDSPPSSQIVNTTTTLMANNPIIMDEDSEQEINSGDGLNLLAPSSESGLGDVIGLGGSGDSETMLLEDNISECNSNSNSNSVDKSSFESESNKQHGHHRGPKGKDVAKLLGALVDRLGSLKRKAGESIQDELEAARAVKQRTSHLKSVSSPTEVITPPLTYGKSTKDTKEKQWKRVRLNRMLVDHLLREGMYDTAKMLSEELTISELTNVEVFWAAKEVEESLQRHETGRMVAWCYENKSKVRSYMHTQGILKIDKLKLVILKQLRKIKSTLELEIRVQEFVELVRSGKRGDAVKHARKYLADSEPEHIAAVKKCMGLLAFPISTTLTPYAELLSPDRWKHLVTHFRQEHARLYQLSSSSVLAAVVQAGLASLKTPQCYRPTTKNPNCPVCTDPLSTLANNLPFAHCAHSQLVCAISGEPLNENNPPLVLPSGFVYGTHSLQDMARTNGGKVICPRTSKVFSFSEADKVYVM</sequence>
<dbReference type="CDD" id="cd16659">
    <property type="entry name" value="RING-Ubox_Emp"/>
    <property type="match status" value="1"/>
</dbReference>
<dbReference type="PANTHER" id="PTHR12170:SF2">
    <property type="entry name" value="E3 UBIQUITIN-PROTEIN TRANSFERASE MAEA"/>
    <property type="match status" value="1"/>
</dbReference>
<protein>
    <recommendedName>
        <fullName evidence="3">E3 ubiquitin-protein transferase MAEA</fullName>
    </recommendedName>
    <alternativeName>
        <fullName evidence="9">Macrophage erythroblast attacher</fullName>
    </alternativeName>
</protein>
<proteinExistence type="predicted"/>
<evidence type="ECO:0000259" key="12">
    <source>
        <dbReference type="PROSITE" id="PS50897"/>
    </source>
</evidence>
<accession>A0A226EGX4</accession>
<feature type="domain" description="CTLH" evidence="12">
    <location>
        <begin position="326"/>
        <end position="355"/>
    </location>
</feature>
<dbReference type="InterPro" id="IPR006595">
    <property type="entry name" value="CTLH_C"/>
</dbReference>
<dbReference type="SMART" id="SM00757">
    <property type="entry name" value="CRA"/>
    <property type="match status" value="1"/>
</dbReference>
<dbReference type="InterPro" id="IPR044063">
    <property type="entry name" value="ZF_RING_GID"/>
</dbReference>
<comment type="subcellular location">
    <subcellularLocation>
        <location evidence="2">Cytoplasm</location>
    </subcellularLocation>
    <subcellularLocation>
        <location evidence="1">Nucleus matrix</location>
    </subcellularLocation>
</comment>
<dbReference type="STRING" id="158441.A0A226EGX4"/>
<evidence type="ECO:0000256" key="5">
    <source>
        <dbReference type="ARBA" id="ARBA00022723"/>
    </source>
</evidence>
<evidence type="ECO:0000256" key="11">
    <source>
        <dbReference type="SAM" id="MobiDB-lite"/>
    </source>
</evidence>
<dbReference type="GO" id="GO:0043249">
    <property type="term" value="P:erythrocyte maturation"/>
    <property type="evidence" value="ECO:0007669"/>
    <property type="project" value="UniProtKB-KW"/>
</dbReference>
<name>A0A226EGX4_FOLCA</name>
<evidence type="ECO:0000256" key="10">
    <source>
        <dbReference type="PROSITE-ProRule" id="PRU01215"/>
    </source>
</evidence>
<dbReference type="Pfam" id="PF10607">
    <property type="entry name" value="CTLH"/>
    <property type="match status" value="1"/>
</dbReference>
<dbReference type="SUPFAM" id="SSF57850">
    <property type="entry name" value="RING/U-box"/>
    <property type="match status" value="1"/>
</dbReference>
<dbReference type="PANTHER" id="PTHR12170">
    <property type="entry name" value="MACROPHAGE ERYTHROBLAST ATTACHER-RELATED"/>
    <property type="match status" value="1"/>
</dbReference>
<dbReference type="PROSITE" id="PS50896">
    <property type="entry name" value="LISH"/>
    <property type="match status" value="1"/>
</dbReference>
<dbReference type="GO" id="GO:0008270">
    <property type="term" value="F:zinc ion binding"/>
    <property type="evidence" value="ECO:0007669"/>
    <property type="project" value="UniProtKB-KW"/>
</dbReference>
<feature type="compositionally biased region" description="Low complexity" evidence="11">
    <location>
        <begin position="134"/>
        <end position="147"/>
    </location>
</feature>
<dbReference type="SMART" id="SM00667">
    <property type="entry name" value="LisH"/>
    <property type="match status" value="1"/>
</dbReference>
<comment type="caution">
    <text evidence="14">The sequence shown here is derived from an EMBL/GenBank/DDBJ whole genome shotgun (WGS) entry which is preliminary data.</text>
</comment>
<feature type="region of interest" description="Disordered" evidence="11">
    <location>
        <begin position="134"/>
        <end position="168"/>
    </location>
</feature>
<keyword evidence="5" id="KW-0479">Metal-binding</keyword>
<dbReference type="InterPro" id="IPR013144">
    <property type="entry name" value="CRA_dom"/>
</dbReference>
<dbReference type="GO" id="GO:0016363">
    <property type="term" value="C:nuclear matrix"/>
    <property type="evidence" value="ECO:0007669"/>
    <property type="project" value="UniProtKB-SubCell"/>
</dbReference>
<dbReference type="GO" id="GO:0034657">
    <property type="term" value="C:GID complex"/>
    <property type="evidence" value="ECO:0007669"/>
    <property type="project" value="TreeGrafter"/>
</dbReference>
<evidence type="ECO:0000313" key="15">
    <source>
        <dbReference type="Proteomes" id="UP000198287"/>
    </source>
</evidence>
<evidence type="ECO:0000256" key="3">
    <source>
        <dbReference type="ARBA" id="ARBA00014384"/>
    </source>
</evidence>
<feature type="zinc finger region" description="RING-Gid-type" evidence="10">
    <location>
        <begin position="451"/>
        <end position="520"/>
    </location>
</feature>
<dbReference type="OMA" id="KHETSRC"/>
<evidence type="ECO:0000256" key="2">
    <source>
        <dbReference type="ARBA" id="ARBA00004496"/>
    </source>
</evidence>
<dbReference type="InterPro" id="IPR024964">
    <property type="entry name" value="CTLH/CRA"/>
</dbReference>
<feature type="domain" description="RING-Gid-type" evidence="13">
    <location>
        <begin position="451"/>
        <end position="520"/>
    </location>
</feature>
<evidence type="ECO:0000256" key="9">
    <source>
        <dbReference type="ARBA" id="ARBA00029678"/>
    </source>
</evidence>
<organism evidence="14 15">
    <name type="scientific">Folsomia candida</name>
    <name type="common">Springtail</name>
    <dbReference type="NCBI Taxonomy" id="158441"/>
    <lineage>
        <taxon>Eukaryota</taxon>
        <taxon>Metazoa</taxon>
        <taxon>Ecdysozoa</taxon>
        <taxon>Arthropoda</taxon>
        <taxon>Hexapoda</taxon>
        <taxon>Collembola</taxon>
        <taxon>Entomobryomorpha</taxon>
        <taxon>Isotomoidea</taxon>
        <taxon>Isotomidae</taxon>
        <taxon>Proisotominae</taxon>
        <taxon>Folsomia</taxon>
    </lineage>
</organism>
<evidence type="ECO:0000259" key="13">
    <source>
        <dbReference type="PROSITE" id="PS51867"/>
    </source>
</evidence>
<dbReference type="AlphaFoldDB" id="A0A226EGX4"/>
<keyword evidence="7" id="KW-0862">Zinc</keyword>
<evidence type="ECO:0000313" key="14">
    <source>
        <dbReference type="EMBL" id="OXA55991.1"/>
    </source>
</evidence>
<dbReference type="EMBL" id="LNIX01000004">
    <property type="protein sequence ID" value="OXA55991.1"/>
    <property type="molecule type" value="Genomic_DNA"/>
</dbReference>
<dbReference type="GO" id="GO:0061630">
    <property type="term" value="F:ubiquitin protein ligase activity"/>
    <property type="evidence" value="ECO:0007669"/>
    <property type="project" value="InterPro"/>
</dbReference>
<dbReference type="OrthoDB" id="1933455at2759"/>
<dbReference type="GO" id="GO:0043161">
    <property type="term" value="P:proteasome-mediated ubiquitin-dependent protein catabolic process"/>
    <property type="evidence" value="ECO:0007669"/>
    <property type="project" value="InterPro"/>
</dbReference>
<dbReference type="GO" id="GO:0005737">
    <property type="term" value="C:cytoplasm"/>
    <property type="evidence" value="ECO:0007669"/>
    <property type="project" value="UniProtKB-SubCell"/>
</dbReference>
<evidence type="ECO:0000256" key="7">
    <source>
        <dbReference type="ARBA" id="ARBA00022833"/>
    </source>
</evidence>
<dbReference type="InterPro" id="IPR045098">
    <property type="entry name" value="Fyv10_fam"/>
</dbReference>